<gene>
    <name evidence="2" type="ORF">DBRI00130_LOCUS21447</name>
</gene>
<proteinExistence type="predicted"/>
<dbReference type="EMBL" id="HBNS01027255">
    <property type="protein sequence ID" value="CAE4619681.1"/>
    <property type="molecule type" value="Transcribed_RNA"/>
</dbReference>
<feature type="compositionally biased region" description="Low complexity" evidence="1">
    <location>
        <begin position="76"/>
        <end position="91"/>
    </location>
</feature>
<organism evidence="2">
    <name type="scientific">Ditylum brightwellii</name>
    <dbReference type="NCBI Taxonomy" id="49249"/>
    <lineage>
        <taxon>Eukaryota</taxon>
        <taxon>Sar</taxon>
        <taxon>Stramenopiles</taxon>
        <taxon>Ochrophyta</taxon>
        <taxon>Bacillariophyta</taxon>
        <taxon>Mediophyceae</taxon>
        <taxon>Lithodesmiophycidae</taxon>
        <taxon>Lithodesmiales</taxon>
        <taxon>Lithodesmiaceae</taxon>
        <taxon>Ditylum</taxon>
    </lineage>
</organism>
<feature type="region of interest" description="Disordered" evidence="1">
    <location>
        <begin position="111"/>
        <end position="161"/>
    </location>
</feature>
<accession>A0A6V2HJF4</accession>
<feature type="compositionally biased region" description="Basic and acidic residues" evidence="1">
    <location>
        <begin position="54"/>
        <end position="75"/>
    </location>
</feature>
<reference evidence="2" key="1">
    <citation type="submission" date="2021-01" db="EMBL/GenBank/DDBJ databases">
        <authorList>
            <person name="Corre E."/>
            <person name="Pelletier E."/>
            <person name="Niang G."/>
            <person name="Scheremetjew M."/>
            <person name="Finn R."/>
            <person name="Kale V."/>
            <person name="Holt S."/>
            <person name="Cochrane G."/>
            <person name="Meng A."/>
            <person name="Brown T."/>
            <person name="Cohen L."/>
        </authorList>
    </citation>
    <scope>NUCLEOTIDE SEQUENCE</scope>
    <source>
        <strain evidence="2">GSO104</strain>
    </source>
</reference>
<dbReference type="AlphaFoldDB" id="A0A6V2HJF4"/>
<feature type="compositionally biased region" description="Low complexity" evidence="1">
    <location>
        <begin position="11"/>
        <end position="43"/>
    </location>
</feature>
<feature type="compositionally biased region" description="Basic residues" evidence="1">
    <location>
        <begin position="44"/>
        <end position="53"/>
    </location>
</feature>
<evidence type="ECO:0000313" key="2">
    <source>
        <dbReference type="EMBL" id="CAE4619681.1"/>
    </source>
</evidence>
<sequence length="161" mass="18120">MTSIQRSVRTAAPLTPSSSLKSKASPATSAAKTKATATSTPSSRSKHHHRSSIQRREESSYTPIKRRETPRREHPSPSFSPSKSKSKQQPSATLAEHLDFLEKFLATKSKHAPSFSVRGDGHEQQASHRHHHPHPIPTHGFAKRKSLRERDLKKPMFRPWV</sequence>
<evidence type="ECO:0000256" key="1">
    <source>
        <dbReference type="SAM" id="MobiDB-lite"/>
    </source>
</evidence>
<feature type="region of interest" description="Disordered" evidence="1">
    <location>
        <begin position="1"/>
        <end position="95"/>
    </location>
</feature>
<name>A0A6V2HJF4_9STRA</name>
<protein>
    <submittedName>
        <fullName evidence="2">Uncharacterized protein</fullName>
    </submittedName>
</protein>